<reference evidence="1" key="1">
    <citation type="submission" date="2023-03" db="UniProtKB">
        <authorList>
            <consortium name="EnsemblPlants"/>
        </authorList>
    </citation>
    <scope>IDENTIFICATION</scope>
</reference>
<protein>
    <submittedName>
        <fullName evidence="1">Uncharacterized protein</fullName>
    </submittedName>
</protein>
<dbReference type="EnsemblPlants" id="MELO3C031672.2.1">
    <property type="protein sequence ID" value="MELO3C031672.2.1"/>
    <property type="gene ID" value="MELO3C031672.2"/>
</dbReference>
<accession>A0A9I9EBY2</accession>
<dbReference type="Gramene" id="MELO3C031672.2.1">
    <property type="protein sequence ID" value="MELO3C031672.2.1"/>
    <property type="gene ID" value="MELO3C031672.2"/>
</dbReference>
<evidence type="ECO:0000313" key="1">
    <source>
        <dbReference type="EnsemblPlants" id="MELO3C031672.2.1"/>
    </source>
</evidence>
<sequence>EAIDELNPPVERFFQKQVDIDRGRLKVSKFQAKSGWILSCNFWPYSGGHSIITVCSEENQQG</sequence>
<dbReference type="AlphaFoldDB" id="A0A9I9EBY2"/>
<name>A0A9I9EBY2_CUCME</name>
<organism evidence="1">
    <name type="scientific">Cucumis melo</name>
    <name type="common">Muskmelon</name>
    <dbReference type="NCBI Taxonomy" id="3656"/>
    <lineage>
        <taxon>Eukaryota</taxon>
        <taxon>Viridiplantae</taxon>
        <taxon>Streptophyta</taxon>
        <taxon>Embryophyta</taxon>
        <taxon>Tracheophyta</taxon>
        <taxon>Spermatophyta</taxon>
        <taxon>Magnoliopsida</taxon>
        <taxon>eudicotyledons</taxon>
        <taxon>Gunneridae</taxon>
        <taxon>Pentapetalae</taxon>
        <taxon>rosids</taxon>
        <taxon>fabids</taxon>
        <taxon>Cucurbitales</taxon>
        <taxon>Cucurbitaceae</taxon>
        <taxon>Benincaseae</taxon>
        <taxon>Cucumis</taxon>
    </lineage>
</organism>
<proteinExistence type="predicted"/>